<reference evidence="2 3" key="1">
    <citation type="submission" date="2016-03" db="EMBL/GenBank/DDBJ databases">
        <title>Draft genome sequence of Flavobacterium fryxellicola DSM 16209.</title>
        <authorList>
            <person name="Shin S.-K."/>
            <person name="Yi H."/>
        </authorList>
    </citation>
    <scope>NUCLEOTIDE SEQUENCE [LARGE SCALE GENOMIC DNA]</scope>
    <source>
        <strain evidence="2 3">DSM 16209</strain>
    </source>
</reference>
<dbReference type="OrthoDB" id="1137595at2"/>
<dbReference type="RefSeq" id="WP_066081405.1">
    <property type="nucleotide sequence ID" value="NZ_FRDK01000004.1"/>
</dbReference>
<comment type="caution">
    <text evidence="2">The sequence shown here is derived from an EMBL/GenBank/DDBJ whole genome shotgun (WGS) entry which is preliminary data.</text>
</comment>
<name>A0A162P338_9FLAO</name>
<evidence type="ECO:0000313" key="3">
    <source>
        <dbReference type="Proteomes" id="UP000077164"/>
    </source>
</evidence>
<feature type="signal peptide" evidence="1">
    <location>
        <begin position="1"/>
        <end position="19"/>
    </location>
</feature>
<sequence length="344" mass="39393">MKSTFTSLLFLFTVTLTTAQEFKTPVDYLNYIGKETDVIARTTWKYTSAVAHSKNARKIDVTRKTLVRSIQTAAKKIEALKEGYKGDVEYKNQLLTYLSISEKQINQEYEKIIDMQEVAEQSYDFMEAFILARDLVNAKINEEVDKLNANQKIFATKYGIQIGEDNSELGKKMKISNEVFENHTQLYLIFFKVNFTESVLMKAVAENNLNAIQQNSNALEQYSNEGLDKLKTFKPYKNDLLLVNATKKVLEFSKKEAIEFAPGVIGFMMLNQKFQESKKTMDDKATKSRTKAEVDNFNLLVNELNKEVGTYNKLNTKFNTERSNAINSWNTAGTTFISKHVPID</sequence>
<accession>A0A162P338</accession>
<dbReference type="EMBL" id="LVJE01000019">
    <property type="protein sequence ID" value="OAB27150.1"/>
    <property type="molecule type" value="Genomic_DNA"/>
</dbReference>
<evidence type="ECO:0000256" key="1">
    <source>
        <dbReference type="SAM" id="SignalP"/>
    </source>
</evidence>
<gene>
    <name evidence="2" type="ORF">FBFR_11420</name>
</gene>
<protein>
    <submittedName>
        <fullName evidence="2">Uncharacterized protein</fullName>
    </submittedName>
</protein>
<keyword evidence="3" id="KW-1185">Reference proteome</keyword>
<feature type="chain" id="PRO_5007837941" evidence="1">
    <location>
        <begin position="20"/>
        <end position="344"/>
    </location>
</feature>
<proteinExistence type="predicted"/>
<dbReference type="AlphaFoldDB" id="A0A162P338"/>
<organism evidence="2 3">
    <name type="scientific">Flavobacterium fryxellicola</name>
    <dbReference type="NCBI Taxonomy" id="249352"/>
    <lineage>
        <taxon>Bacteria</taxon>
        <taxon>Pseudomonadati</taxon>
        <taxon>Bacteroidota</taxon>
        <taxon>Flavobacteriia</taxon>
        <taxon>Flavobacteriales</taxon>
        <taxon>Flavobacteriaceae</taxon>
        <taxon>Flavobacterium</taxon>
    </lineage>
</organism>
<dbReference type="Proteomes" id="UP000077164">
    <property type="component" value="Unassembled WGS sequence"/>
</dbReference>
<dbReference type="STRING" id="249352.SAMN05444395_104224"/>
<evidence type="ECO:0000313" key="2">
    <source>
        <dbReference type="EMBL" id="OAB27150.1"/>
    </source>
</evidence>
<keyword evidence="1" id="KW-0732">Signal</keyword>